<dbReference type="Pfam" id="PF00583">
    <property type="entry name" value="Acetyltransf_1"/>
    <property type="match status" value="1"/>
</dbReference>
<dbReference type="PANTHER" id="PTHR43157">
    <property type="entry name" value="PHOSPHATIDYLINOSITOL-GLYCAN BIOSYNTHESIS CLASS F PROTEIN-RELATED"/>
    <property type="match status" value="1"/>
</dbReference>
<dbReference type="Gene3D" id="3.40.50.720">
    <property type="entry name" value="NAD(P)-binding Rossmann-like Domain"/>
    <property type="match status" value="1"/>
</dbReference>
<keyword evidence="1" id="KW-0560">Oxidoreductase</keyword>
<dbReference type="PANTHER" id="PTHR43157:SF31">
    <property type="entry name" value="PHOSPHATIDYLINOSITOL-GLYCAN BIOSYNTHESIS CLASS F PROTEIN"/>
    <property type="match status" value="1"/>
</dbReference>
<keyword evidence="4" id="KW-1185">Reference proteome</keyword>
<dbReference type="SUPFAM" id="SSF55729">
    <property type="entry name" value="Acyl-CoA N-acyltransferases (Nat)"/>
    <property type="match status" value="1"/>
</dbReference>
<dbReference type="PROSITE" id="PS51186">
    <property type="entry name" value="GNAT"/>
    <property type="match status" value="1"/>
</dbReference>
<dbReference type="NCBIfam" id="NF004846">
    <property type="entry name" value="PRK06197.1"/>
    <property type="match status" value="1"/>
</dbReference>
<comment type="caution">
    <text evidence="3">The sequence shown here is derived from an EMBL/GenBank/DDBJ whole genome shotgun (WGS) entry which is preliminary data.</text>
</comment>
<accession>A0A3A9ZQA0</accession>
<feature type="domain" description="N-acetyltransferase" evidence="2">
    <location>
        <begin position="359"/>
        <end position="509"/>
    </location>
</feature>
<dbReference type="EMBL" id="RBAK01000001">
    <property type="protein sequence ID" value="RKN50412.1"/>
    <property type="molecule type" value="Genomic_DNA"/>
</dbReference>
<dbReference type="InterPro" id="IPR000182">
    <property type="entry name" value="GNAT_dom"/>
</dbReference>
<dbReference type="InterPro" id="IPR002347">
    <property type="entry name" value="SDR_fam"/>
</dbReference>
<gene>
    <name evidence="3" type="ORF">D7223_01025</name>
</gene>
<dbReference type="Proteomes" id="UP000281726">
    <property type="component" value="Unassembled WGS sequence"/>
</dbReference>
<dbReference type="GO" id="GO:0016491">
    <property type="term" value="F:oxidoreductase activity"/>
    <property type="evidence" value="ECO:0007669"/>
    <property type="project" value="UniProtKB-KW"/>
</dbReference>
<dbReference type="GO" id="GO:0016747">
    <property type="term" value="F:acyltransferase activity, transferring groups other than amino-acyl groups"/>
    <property type="evidence" value="ECO:0007669"/>
    <property type="project" value="InterPro"/>
</dbReference>
<evidence type="ECO:0000259" key="2">
    <source>
        <dbReference type="PROSITE" id="PS51186"/>
    </source>
</evidence>
<dbReference type="CDD" id="cd04301">
    <property type="entry name" value="NAT_SF"/>
    <property type="match status" value="1"/>
</dbReference>
<dbReference type="AlphaFoldDB" id="A0A3A9ZQA0"/>
<sequence>MRSRAALRAASRGLRSQLDVRGKVAVITGANSGIGFQAARQLAAAGATVVLACRHPGRMAEAARAIRSKHPDAIIDEVAIDLGSLRSVRAAASAIANRHPHVNILINNAGMIGEPGWRTLDGFETCFGVNHLGHFALTGLLLDRLLAAPEARIVTVSSTAHRVAHLNPQDWPNPRVNDIYRAYAASKLANLLFAYHLHRQITAAGVVMRSIACHPGWVATQLLSSKPRSARRRAGVAALRAIGAIVGQEPEDGARPLLLAAAADVPSGTYLGPTRWWRTRGPVGLEQSSADSQNASAARLLWDLSGELSGVEFAQLAAPAVAGHAVQQAEVRNLGELWAASNYWTTEPVSLILPDGAELTVRSATADDTAAVEQLHQRCSSRSRQQRYLGGSTPAPGRLRRLLDPPRGLTLLATAARAEPGQPVAMANLVAEGDEGEVGLLVRDDWQRRGVGTELLRRLLQYAEDAGYRALVIHTEAQNTPMLRTVARLNRSITIGRDGSIVRMILPLTDGTPRGR</sequence>
<dbReference type="Gene3D" id="3.40.630.30">
    <property type="match status" value="1"/>
</dbReference>
<dbReference type="InterPro" id="IPR016181">
    <property type="entry name" value="Acyl_CoA_acyltransferase"/>
</dbReference>
<protein>
    <submittedName>
        <fullName evidence="3">SDR family NAD(P)-dependent oxidoreductase</fullName>
    </submittedName>
</protein>
<dbReference type="SUPFAM" id="SSF51735">
    <property type="entry name" value="NAD(P)-binding Rossmann-fold domains"/>
    <property type="match status" value="1"/>
</dbReference>
<dbReference type="PRINTS" id="PR00081">
    <property type="entry name" value="GDHRDH"/>
</dbReference>
<evidence type="ECO:0000313" key="3">
    <source>
        <dbReference type="EMBL" id="RKN50412.1"/>
    </source>
</evidence>
<dbReference type="Pfam" id="PF00106">
    <property type="entry name" value="adh_short"/>
    <property type="match status" value="1"/>
</dbReference>
<name>A0A3A9ZQA0_9ACTN</name>
<proteinExistence type="predicted"/>
<dbReference type="InterPro" id="IPR036291">
    <property type="entry name" value="NAD(P)-bd_dom_sf"/>
</dbReference>
<organism evidence="3 4">
    <name type="scientific">Micromonospora endolithica</name>
    <dbReference type="NCBI Taxonomy" id="230091"/>
    <lineage>
        <taxon>Bacteria</taxon>
        <taxon>Bacillati</taxon>
        <taxon>Actinomycetota</taxon>
        <taxon>Actinomycetes</taxon>
        <taxon>Micromonosporales</taxon>
        <taxon>Micromonosporaceae</taxon>
        <taxon>Micromonospora</taxon>
    </lineage>
</organism>
<evidence type="ECO:0000256" key="1">
    <source>
        <dbReference type="ARBA" id="ARBA00023002"/>
    </source>
</evidence>
<evidence type="ECO:0000313" key="4">
    <source>
        <dbReference type="Proteomes" id="UP000281726"/>
    </source>
</evidence>
<reference evidence="3 4" key="1">
    <citation type="journal article" date="2004" name="Syst. Appl. Microbiol.">
        <title>Cryptoendolithic actinomycetes from antarctic sandstone rock samples: Micromonospora endolithica sp. nov. and two isolates related to Micromonospora coerulea Jensen 1932.</title>
        <authorList>
            <person name="Hirsch P."/>
            <person name="Mevs U."/>
            <person name="Kroppenstedt R.M."/>
            <person name="Schumann P."/>
            <person name="Stackebrandt E."/>
        </authorList>
    </citation>
    <scope>NUCLEOTIDE SEQUENCE [LARGE SCALE GENOMIC DNA]</scope>
    <source>
        <strain evidence="3 4">JCM 12677</strain>
    </source>
</reference>